<dbReference type="EMBL" id="LAZR01009329">
    <property type="protein sequence ID" value="KKM73253.1"/>
    <property type="molecule type" value="Genomic_DNA"/>
</dbReference>
<feature type="non-terminal residue" evidence="1">
    <location>
        <position position="1"/>
    </location>
</feature>
<proteinExistence type="predicted"/>
<gene>
    <name evidence="1" type="ORF">LCGC14_1412330</name>
</gene>
<comment type="caution">
    <text evidence="1">The sequence shown here is derived from an EMBL/GenBank/DDBJ whole genome shotgun (WGS) entry which is preliminary data.</text>
</comment>
<name>A0A0F9JU78_9ZZZZ</name>
<dbReference type="AlphaFoldDB" id="A0A0F9JU78"/>
<accession>A0A0F9JU78</accession>
<reference evidence="1" key="1">
    <citation type="journal article" date="2015" name="Nature">
        <title>Complex archaea that bridge the gap between prokaryotes and eukaryotes.</title>
        <authorList>
            <person name="Spang A."/>
            <person name="Saw J.H."/>
            <person name="Jorgensen S.L."/>
            <person name="Zaremba-Niedzwiedzka K."/>
            <person name="Martijn J."/>
            <person name="Lind A.E."/>
            <person name="van Eijk R."/>
            <person name="Schleper C."/>
            <person name="Guy L."/>
            <person name="Ettema T.J."/>
        </authorList>
    </citation>
    <scope>NUCLEOTIDE SEQUENCE</scope>
</reference>
<evidence type="ECO:0000313" key="1">
    <source>
        <dbReference type="EMBL" id="KKM73253.1"/>
    </source>
</evidence>
<protein>
    <submittedName>
        <fullName evidence="1">Uncharacterized protein</fullName>
    </submittedName>
</protein>
<sequence length="59" mass="6865">SQYTYKIEYKRRSNVKSITCRDFGEITQSIYSKKRATLPKGNIALKLTQLTKILRVLIS</sequence>
<organism evidence="1">
    <name type="scientific">marine sediment metagenome</name>
    <dbReference type="NCBI Taxonomy" id="412755"/>
    <lineage>
        <taxon>unclassified sequences</taxon>
        <taxon>metagenomes</taxon>
        <taxon>ecological metagenomes</taxon>
    </lineage>
</organism>